<protein>
    <submittedName>
        <fullName evidence="1">HAD-IIA family hydrolase</fullName>
    </submittedName>
</protein>
<dbReference type="InterPro" id="IPR036412">
    <property type="entry name" value="HAD-like_sf"/>
</dbReference>
<evidence type="ECO:0000313" key="1">
    <source>
        <dbReference type="EMBL" id="MFD1720645.1"/>
    </source>
</evidence>
<dbReference type="EMBL" id="JBHUEA010000004">
    <property type="protein sequence ID" value="MFD1720645.1"/>
    <property type="molecule type" value="Genomic_DNA"/>
</dbReference>
<dbReference type="Proteomes" id="UP001597347">
    <property type="component" value="Unassembled WGS sequence"/>
</dbReference>
<keyword evidence="2" id="KW-1185">Reference proteome</keyword>
<dbReference type="NCBIfam" id="TIGR01460">
    <property type="entry name" value="HAD-SF-IIA"/>
    <property type="match status" value="1"/>
</dbReference>
<dbReference type="Pfam" id="PF13344">
    <property type="entry name" value="Hydrolase_6"/>
    <property type="match status" value="1"/>
</dbReference>
<sequence length="335" mass="34497">MRSGAAPLTDADVLLLDLDGVVYKGRDAVPHALDALADVRARGVRIGYITNNASRTAAAVAAHLGELGLPAGPDDVVTSPQAAVVLLAERLPAGARVLVIGGEGLTSVVAAAGFEVVRSADDGPDAVVQGFSPELGWRDIAEASFALADPDRLWVATNTDWTIPVDRGLAPGNGTLVSAVHAAVGRLPLVAGKPETPLFTTAVSRFDAGRPFFVGDRLDTDIAGANAAGMPSALVLTGVDGPKEVLAAPEKARPPYLLRDLRGLLEPYPETVVKGSGTHVGRAVARVEGAELRVVRAGEPIDLLRAAAHAVWTSGVGAYALRIPDAVLGLRASLR</sequence>
<evidence type="ECO:0000313" key="2">
    <source>
        <dbReference type="Proteomes" id="UP001597347"/>
    </source>
</evidence>
<dbReference type="PANTHER" id="PTHR19288">
    <property type="entry name" value="4-NITROPHENYLPHOSPHATASE-RELATED"/>
    <property type="match status" value="1"/>
</dbReference>
<comment type="caution">
    <text evidence="1">The sequence shown here is derived from an EMBL/GenBank/DDBJ whole genome shotgun (WGS) entry which is preliminary data.</text>
</comment>
<dbReference type="RefSeq" id="WP_377932170.1">
    <property type="nucleotide sequence ID" value="NZ_JBHUEA010000004.1"/>
</dbReference>
<dbReference type="GO" id="GO:0016787">
    <property type="term" value="F:hydrolase activity"/>
    <property type="evidence" value="ECO:0007669"/>
    <property type="project" value="UniProtKB-KW"/>
</dbReference>
<dbReference type="InterPro" id="IPR006357">
    <property type="entry name" value="HAD-SF_hydro_IIA"/>
</dbReference>
<proteinExistence type="predicted"/>
<gene>
    <name evidence="1" type="ORF">ACFSBI_03720</name>
</gene>
<dbReference type="Pfam" id="PF13242">
    <property type="entry name" value="Hydrolase_like"/>
    <property type="match status" value="1"/>
</dbReference>
<organism evidence="1 2">
    <name type="scientific">Amnibacterium endophyticum</name>
    <dbReference type="NCBI Taxonomy" id="2109337"/>
    <lineage>
        <taxon>Bacteria</taxon>
        <taxon>Bacillati</taxon>
        <taxon>Actinomycetota</taxon>
        <taxon>Actinomycetes</taxon>
        <taxon>Micrococcales</taxon>
        <taxon>Microbacteriaceae</taxon>
        <taxon>Amnibacterium</taxon>
    </lineage>
</organism>
<name>A0ABW4LAS6_9MICO</name>
<keyword evidence="1" id="KW-0378">Hydrolase</keyword>
<accession>A0ABW4LAS6</accession>
<dbReference type="InterPro" id="IPR023214">
    <property type="entry name" value="HAD_sf"/>
</dbReference>
<dbReference type="SUPFAM" id="SSF56784">
    <property type="entry name" value="HAD-like"/>
    <property type="match status" value="1"/>
</dbReference>
<dbReference type="Gene3D" id="3.40.50.1000">
    <property type="entry name" value="HAD superfamily/HAD-like"/>
    <property type="match status" value="2"/>
</dbReference>
<reference evidence="2" key="1">
    <citation type="journal article" date="2019" name="Int. J. Syst. Evol. Microbiol.">
        <title>The Global Catalogue of Microorganisms (GCM) 10K type strain sequencing project: providing services to taxonomists for standard genome sequencing and annotation.</title>
        <authorList>
            <consortium name="The Broad Institute Genomics Platform"/>
            <consortium name="The Broad Institute Genome Sequencing Center for Infectious Disease"/>
            <person name="Wu L."/>
            <person name="Ma J."/>
        </authorList>
    </citation>
    <scope>NUCLEOTIDE SEQUENCE [LARGE SCALE GENOMIC DNA]</scope>
    <source>
        <strain evidence="2">CGMCC 1.12471</strain>
    </source>
</reference>
<dbReference type="PANTHER" id="PTHR19288:SF95">
    <property type="entry name" value="D-GLYCEROL 3-PHOSPHATE PHOSPHATASE"/>
    <property type="match status" value="1"/>
</dbReference>